<dbReference type="Pfam" id="PF13561">
    <property type="entry name" value="adh_short_C2"/>
    <property type="match status" value="1"/>
</dbReference>
<dbReference type="SUPFAM" id="SSF51735">
    <property type="entry name" value="NAD(P)-binding Rossmann-fold domains"/>
    <property type="match status" value="1"/>
</dbReference>
<evidence type="ECO:0000313" key="4">
    <source>
        <dbReference type="Proteomes" id="UP000431269"/>
    </source>
</evidence>
<dbReference type="NCBIfam" id="NF006597">
    <property type="entry name" value="PRK09134.1"/>
    <property type="match status" value="1"/>
</dbReference>
<dbReference type="RefSeq" id="WP_158767101.1">
    <property type="nucleotide sequence ID" value="NZ_CP047045.1"/>
</dbReference>
<dbReference type="Gene3D" id="3.40.50.720">
    <property type="entry name" value="NAD(P)-binding Rossmann-like Domain"/>
    <property type="match status" value="1"/>
</dbReference>
<dbReference type="EC" id="1.1.1.47" evidence="3"/>
<gene>
    <name evidence="3" type="primary">ycdF_2</name>
    <name evidence="3" type="ORF">DSM104635_03161</name>
</gene>
<keyword evidence="2 3" id="KW-0560">Oxidoreductase</keyword>
<evidence type="ECO:0000256" key="2">
    <source>
        <dbReference type="ARBA" id="ARBA00023002"/>
    </source>
</evidence>
<organism evidence="3 4">
    <name type="scientific">Terricaulis silvestris</name>
    <dbReference type="NCBI Taxonomy" id="2686094"/>
    <lineage>
        <taxon>Bacteria</taxon>
        <taxon>Pseudomonadati</taxon>
        <taxon>Pseudomonadota</taxon>
        <taxon>Alphaproteobacteria</taxon>
        <taxon>Caulobacterales</taxon>
        <taxon>Caulobacteraceae</taxon>
        <taxon>Terricaulis</taxon>
    </lineage>
</organism>
<dbReference type="PRINTS" id="PR00081">
    <property type="entry name" value="GDHRDH"/>
</dbReference>
<name>A0A6I6MYU0_9CAUL</name>
<evidence type="ECO:0000256" key="1">
    <source>
        <dbReference type="ARBA" id="ARBA00006484"/>
    </source>
</evidence>
<dbReference type="GO" id="GO:0047936">
    <property type="term" value="F:glucose 1-dehydrogenase [NAD(P)+] activity"/>
    <property type="evidence" value="ECO:0007669"/>
    <property type="project" value="UniProtKB-EC"/>
</dbReference>
<sequence>MTRGCVLVTGAGKRVGSAIAARLARDGWAVALHCHESRDGADKLAAEIRANGGKADVVQANLSDEGEASALCDALAARGDWLGLINSAASFTPDDIASFAYDAAAAQLRLNLIAPVYLARRLASALPANARGFVTSIGDQKVINPNPDFLSYTLSKLGLANATSTLAMALAPRVRVNCVLPGLMLPSGDQTAENFQRVHDANLLKRGATPEDVADACAYLASAEAVTGATIAVDGGQHLVPSARDVMFD</sequence>
<keyword evidence="4" id="KW-1185">Reference proteome</keyword>
<comment type="similarity">
    <text evidence="1">Belongs to the short-chain dehydrogenases/reductases (SDR) family.</text>
</comment>
<proteinExistence type="inferred from homology"/>
<dbReference type="InterPro" id="IPR002347">
    <property type="entry name" value="SDR_fam"/>
</dbReference>
<evidence type="ECO:0000313" key="3">
    <source>
        <dbReference type="EMBL" id="QGZ96303.1"/>
    </source>
</evidence>
<dbReference type="InterPro" id="IPR036291">
    <property type="entry name" value="NAD(P)-bd_dom_sf"/>
</dbReference>
<accession>A0A6I6MYU0</accession>
<dbReference type="Proteomes" id="UP000431269">
    <property type="component" value="Chromosome"/>
</dbReference>
<dbReference type="AlphaFoldDB" id="A0A6I6MYU0"/>
<dbReference type="PANTHER" id="PTHR43639:SF1">
    <property type="entry name" value="SHORT-CHAIN DEHYDROGENASE_REDUCTASE FAMILY PROTEIN"/>
    <property type="match status" value="1"/>
</dbReference>
<dbReference type="EMBL" id="CP047045">
    <property type="protein sequence ID" value="QGZ96303.1"/>
    <property type="molecule type" value="Genomic_DNA"/>
</dbReference>
<reference evidence="4" key="1">
    <citation type="submission" date="2019-12" db="EMBL/GenBank/DDBJ databases">
        <title>Complete genome of Terracaulis silvestris 0127_4.</title>
        <authorList>
            <person name="Vieira S."/>
            <person name="Riedel T."/>
            <person name="Sproer C."/>
            <person name="Pascual J."/>
            <person name="Boedeker C."/>
            <person name="Overmann J."/>
        </authorList>
    </citation>
    <scope>NUCLEOTIDE SEQUENCE [LARGE SCALE GENOMIC DNA]</scope>
    <source>
        <strain evidence="4">0127_4</strain>
    </source>
</reference>
<dbReference type="PANTHER" id="PTHR43639">
    <property type="entry name" value="OXIDOREDUCTASE, SHORT-CHAIN DEHYDROGENASE/REDUCTASE FAMILY (AFU_ORTHOLOGUE AFUA_5G02870)"/>
    <property type="match status" value="1"/>
</dbReference>
<dbReference type="KEGG" id="tsv:DSM104635_03161"/>
<protein>
    <submittedName>
        <fullName evidence="3">Glucose 1-dehydrogenase 2</fullName>
        <ecNumber evidence="3">1.1.1.47</ecNumber>
    </submittedName>
</protein>